<comment type="caution">
    <text evidence="1">The sequence shown here is derived from an EMBL/GenBank/DDBJ whole genome shotgun (WGS) entry which is preliminary data.</text>
</comment>
<dbReference type="Proteomes" id="UP000572680">
    <property type="component" value="Unassembled WGS sequence"/>
</dbReference>
<proteinExistence type="predicted"/>
<dbReference type="RefSeq" id="WP_182843511.1">
    <property type="nucleotide sequence ID" value="NZ_BAAALP010000009.1"/>
</dbReference>
<evidence type="ECO:0000313" key="2">
    <source>
        <dbReference type="Proteomes" id="UP000572680"/>
    </source>
</evidence>
<dbReference type="EMBL" id="JACJIA010000003">
    <property type="protein sequence ID" value="MBA8951136.1"/>
    <property type="molecule type" value="Genomic_DNA"/>
</dbReference>
<evidence type="ECO:0000313" key="1">
    <source>
        <dbReference type="EMBL" id="MBA8951136.1"/>
    </source>
</evidence>
<name>A0A7W3LN09_ACTNM</name>
<reference evidence="1 2" key="1">
    <citation type="submission" date="2020-08" db="EMBL/GenBank/DDBJ databases">
        <title>Genomic Encyclopedia of Type Strains, Phase IV (KMG-IV): sequencing the most valuable type-strain genomes for metagenomic binning, comparative biology and taxonomic classification.</title>
        <authorList>
            <person name="Goeker M."/>
        </authorList>
    </citation>
    <scope>NUCLEOTIDE SEQUENCE [LARGE SCALE GENOMIC DNA]</scope>
    <source>
        <strain evidence="1 2">DSM 44197</strain>
    </source>
</reference>
<keyword evidence="2" id="KW-1185">Reference proteome</keyword>
<organism evidence="1 2">
    <name type="scientific">Actinomadura namibiensis</name>
    <dbReference type="NCBI Taxonomy" id="182080"/>
    <lineage>
        <taxon>Bacteria</taxon>
        <taxon>Bacillati</taxon>
        <taxon>Actinomycetota</taxon>
        <taxon>Actinomycetes</taxon>
        <taxon>Streptosporangiales</taxon>
        <taxon>Thermomonosporaceae</taxon>
        <taxon>Actinomadura</taxon>
    </lineage>
</organism>
<accession>A0A7W3LN09</accession>
<dbReference type="AlphaFoldDB" id="A0A7W3LN09"/>
<gene>
    <name evidence="1" type="ORF">HNR61_002767</name>
</gene>
<sequence length="169" mass="18629">MNDPLSAAAWLLERWLPGVRAEIVRDEAPRALDEDWAGTPPSPERVARYGAFGGTRHPVAVERFPIEEDLMFGAQRAEAGFPDESAEQALGFLTPVLEDEVHLLVRAREGHTARLALSPGGPAPDDLDTRVSCLTTLLSEFLYMNNNNQVDFEVGFREPGEPVEIDDGF</sequence>
<protein>
    <submittedName>
        <fullName evidence="1">Uncharacterized protein</fullName>
    </submittedName>
</protein>